<evidence type="ECO:0000313" key="1">
    <source>
        <dbReference type="EMBL" id="GFU20850.1"/>
    </source>
</evidence>
<protein>
    <submittedName>
        <fullName evidence="1">DUF5641 domain-containing protein</fullName>
    </submittedName>
</protein>
<proteinExistence type="predicted"/>
<name>A0A8X6QLD8_NEPPI</name>
<sequence>MKSFYVDNCVTIASNEDNLYRFIEDSKHLLACYDLRGWEHTSLKIGRDPSDTLPVFGLLWNKDEDIIFCDTTVLKCSSFDLTRRNVLNIIHKIFDPLGVLSPATLIPKLLIQRSWNLKMGWDTVLSVDNQREFTSWLRDVDCLLNAKIARSLNIDKIHGLS</sequence>
<keyword evidence="2" id="KW-1185">Reference proteome</keyword>
<dbReference type="Pfam" id="PF05380">
    <property type="entry name" value="Peptidase_A17"/>
    <property type="match status" value="1"/>
</dbReference>
<dbReference type="OrthoDB" id="6434821at2759"/>
<dbReference type="EMBL" id="BMAW01031376">
    <property type="protein sequence ID" value="GFU20850.1"/>
    <property type="molecule type" value="Genomic_DNA"/>
</dbReference>
<accession>A0A8X6QLD8</accession>
<dbReference type="InterPro" id="IPR008042">
    <property type="entry name" value="Retrotrans_Pao"/>
</dbReference>
<evidence type="ECO:0000313" key="2">
    <source>
        <dbReference type="Proteomes" id="UP000887013"/>
    </source>
</evidence>
<dbReference type="AlphaFoldDB" id="A0A8X6QLD8"/>
<dbReference type="Proteomes" id="UP000887013">
    <property type="component" value="Unassembled WGS sequence"/>
</dbReference>
<reference evidence="1" key="1">
    <citation type="submission" date="2020-08" db="EMBL/GenBank/DDBJ databases">
        <title>Multicomponent nature underlies the extraordinary mechanical properties of spider dragline silk.</title>
        <authorList>
            <person name="Kono N."/>
            <person name="Nakamura H."/>
            <person name="Mori M."/>
            <person name="Yoshida Y."/>
            <person name="Ohtoshi R."/>
            <person name="Malay A.D."/>
            <person name="Moran D.A.P."/>
            <person name="Tomita M."/>
            <person name="Numata K."/>
            <person name="Arakawa K."/>
        </authorList>
    </citation>
    <scope>NUCLEOTIDE SEQUENCE</scope>
</reference>
<organism evidence="1 2">
    <name type="scientific">Nephila pilipes</name>
    <name type="common">Giant wood spider</name>
    <name type="synonym">Nephila maculata</name>
    <dbReference type="NCBI Taxonomy" id="299642"/>
    <lineage>
        <taxon>Eukaryota</taxon>
        <taxon>Metazoa</taxon>
        <taxon>Ecdysozoa</taxon>
        <taxon>Arthropoda</taxon>
        <taxon>Chelicerata</taxon>
        <taxon>Arachnida</taxon>
        <taxon>Araneae</taxon>
        <taxon>Araneomorphae</taxon>
        <taxon>Entelegynae</taxon>
        <taxon>Araneoidea</taxon>
        <taxon>Nephilidae</taxon>
        <taxon>Nephila</taxon>
    </lineage>
</organism>
<gene>
    <name evidence="1" type="primary">X975_05852</name>
    <name evidence="1" type="ORF">NPIL_228161</name>
</gene>
<comment type="caution">
    <text evidence="1">The sequence shown here is derived from an EMBL/GenBank/DDBJ whole genome shotgun (WGS) entry which is preliminary data.</text>
</comment>
<dbReference type="PANTHER" id="PTHR47331">
    <property type="entry name" value="PHD-TYPE DOMAIN-CONTAINING PROTEIN"/>
    <property type="match status" value="1"/>
</dbReference>